<accession>A0ABM8MCD0</accession>
<dbReference type="InterPro" id="IPR036388">
    <property type="entry name" value="WH-like_DNA-bd_sf"/>
</dbReference>
<evidence type="ECO:0000313" key="2">
    <source>
        <dbReference type="Proteomes" id="UP000626656"/>
    </source>
</evidence>
<evidence type="ECO:0008006" key="3">
    <source>
        <dbReference type="Google" id="ProtNLM"/>
    </source>
</evidence>
<reference evidence="1 2" key="1">
    <citation type="submission" date="2020-05" db="EMBL/GenBank/DDBJ databases">
        <authorList>
            <person name="Petersen J."/>
            <person name="Sayavedra L."/>
        </authorList>
    </citation>
    <scope>NUCLEOTIDE SEQUENCE [LARGE SCALE GENOMIC DNA]</scope>
    <source>
        <strain evidence="1">B azoricus SOX ET2 1586I</strain>
    </source>
</reference>
<dbReference type="Proteomes" id="UP000626656">
    <property type="component" value="Unassembled WGS sequence"/>
</dbReference>
<dbReference type="Gene3D" id="1.10.10.10">
    <property type="entry name" value="Winged helix-like DNA-binding domain superfamily/Winged helix DNA-binding domain"/>
    <property type="match status" value="1"/>
</dbReference>
<evidence type="ECO:0000313" key="1">
    <source>
        <dbReference type="EMBL" id="CAB5508438.1"/>
    </source>
</evidence>
<proteinExistence type="predicted"/>
<name>A0ABM8MCD0_9GAMM</name>
<keyword evidence="2" id="KW-1185">Reference proteome</keyword>
<comment type="caution">
    <text evidence="1">The sequence shown here is derived from an EMBL/GenBank/DDBJ whole genome shotgun (WGS) entry which is preliminary data.</text>
</comment>
<sequence>MSNLVLQNKQTNKYFMCSAIAEAKCHFENLNTRRFWEFALEKIRSIEKFENLKDTQNFYIKDADFLNNHPMIKSKKIGTEELMTKIVTDIKNNNFYQAFQRDPNSLADMPNIAIVSIIMRQKSKGRTFIRFNNDFISFVSKIKSYTTVNKKSLLECKSNEIYDLFKLLKKWEKAFPKEQEHWNKEDKRGIFEITIKAIRHHFNIQNGSLTSNIALTRSLKRKCQQINEYKDIQVGLKIIKINNKTVGYRFEIESMQQITTTSKPMQQAITTPKPMQQATITQRMMKFKIKGKAVMVLRDQYSQNEIEAGLFVLEKYDPKQITSSNLSFLIGIIQNQTGKKYISPRVKNNVNHDG</sequence>
<organism evidence="1 2">
    <name type="scientific">Bathymodiolus thermophilus thioautotrophic gill symbiont</name>
    <dbReference type="NCBI Taxonomy" id="2360"/>
    <lineage>
        <taxon>Bacteria</taxon>
        <taxon>Pseudomonadati</taxon>
        <taxon>Pseudomonadota</taxon>
        <taxon>Gammaproteobacteria</taxon>
        <taxon>sulfur-oxidizing symbionts</taxon>
    </lineage>
</organism>
<dbReference type="EMBL" id="CAHJWF010000617">
    <property type="protein sequence ID" value="CAB5508438.1"/>
    <property type="molecule type" value="Genomic_DNA"/>
</dbReference>
<dbReference type="RefSeq" id="WP_202776147.1">
    <property type="nucleotide sequence ID" value="NZ_CAHJWF010000617.1"/>
</dbReference>
<dbReference type="SUPFAM" id="SSF46785">
    <property type="entry name" value="Winged helix' DNA-binding domain"/>
    <property type="match status" value="1"/>
</dbReference>
<gene>
    <name evidence="1" type="ORF">AZO1586I_2713</name>
</gene>
<protein>
    <recommendedName>
        <fullName evidence="3">Initiator Rep protein domain-containing protein</fullName>
    </recommendedName>
</protein>
<dbReference type="InterPro" id="IPR036390">
    <property type="entry name" value="WH_DNA-bd_sf"/>
</dbReference>